<reference evidence="1 2" key="1">
    <citation type="submission" date="2019-07" db="EMBL/GenBank/DDBJ databases">
        <authorList>
            <person name="Cremers G."/>
        </authorList>
    </citation>
    <scope>NUCLEOTIDE SEQUENCE [LARGE SCALE GENOMIC DNA]</scope>
</reference>
<evidence type="ECO:0000313" key="1">
    <source>
        <dbReference type="EMBL" id="VUZ86544.1"/>
    </source>
</evidence>
<organism evidence="1 2">
    <name type="scientific">Candidatus Methylomirabilis lanthanidiphila</name>
    <dbReference type="NCBI Taxonomy" id="2211376"/>
    <lineage>
        <taxon>Bacteria</taxon>
        <taxon>Candidatus Methylomirabilota</taxon>
        <taxon>Candidatus Methylomirabilia</taxon>
        <taxon>Candidatus Methylomirabilales</taxon>
        <taxon>Candidatus Methylomirabilaceae</taxon>
        <taxon>Candidatus Methylomirabilis</taxon>
    </lineage>
</organism>
<protein>
    <submittedName>
        <fullName evidence="1">Uncharacterized protein</fullName>
    </submittedName>
</protein>
<sequence>MDKSPKNDPAVMVEFKINDNRKCVPDIEWLCSFTRIYPEVSGYSVCGFVTESRGVSYKRIEQGRVDFESAVPSDVLPRVVRKDISSASIQY</sequence>
<evidence type="ECO:0000313" key="2">
    <source>
        <dbReference type="Proteomes" id="UP000334340"/>
    </source>
</evidence>
<dbReference type="AlphaFoldDB" id="A0A564ZMK0"/>
<dbReference type="EMBL" id="CABIKM010000064">
    <property type="protein sequence ID" value="VUZ86544.1"/>
    <property type="molecule type" value="Genomic_DNA"/>
</dbReference>
<dbReference type="Proteomes" id="UP000334340">
    <property type="component" value="Unassembled WGS sequence"/>
</dbReference>
<gene>
    <name evidence="1" type="ORF">MELA_02948</name>
</gene>
<name>A0A564ZMK0_9BACT</name>
<keyword evidence="2" id="KW-1185">Reference proteome</keyword>
<accession>A0A564ZMK0</accession>
<proteinExistence type="predicted"/>